<dbReference type="AlphaFoldDB" id="A0A250XKG5"/>
<sequence length="95" mass="10326">MSHLDRLRSHSTNKADYAELSDALGLGGTSEEDKVIRLIEAIKELKANIGIPPTIRELMQSVSGVRRVSDAEYKSALDAMAVYAVDNQHTGTNPS</sequence>
<protein>
    <submittedName>
        <fullName evidence="1">Uncharacterized protein</fullName>
    </submittedName>
</protein>
<dbReference type="EMBL" id="BEGY01000101">
    <property type="protein sequence ID" value="GAX83564.1"/>
    <property type="molecule type" value="Genomic_DNA"/>
</dbReference>
<dbReference type="Gene3D" id="1.20.1090.10">
    <property type="entry name" value="Dehydroquinate synthase-like - alpha domain"/>
    <property type="match status" value="1"/>
</dbReference>
<gene>
    <name evidence="1" type="ORF">CEUSTIGMA_g10989.t1</name>
</gene>
<dbReference type="SUPFAM" id="SSF56796">
    <property type="entry name" value="Dehydroquinate synthase-like"/>
    <property type="match status" value="1"/>
</dbReference>
<dbReference type="Proteomes" id="UP000232323">
    <property type="component" value="Unassembled WGS sequence"/>
</dbReference>
<dbReference type="STRING" id="1157962.A0A250XKG5"/>
<dbReference type="OrthoDB" id="339764at2759"/>
<accession>A0A250XKG5</accession>
<comment type="caution">
    <text evidence="1">The sequence shown here is derived from an EMBL/GenBank/DDBJ whole genome shotgun (WGS) entry which is preliminary data.</text>
</comment>
<evidence type="ECO:0000313" key="2">
    <source>
        <dbReference type="Proteomes" id="UP000232323"/>
    </source>
</evidence>
<evidence type="ECO:0000313" key="1">
    <source>
        <dbReference type="EMBL" id="GAX83564.1"/>
    </source>
</evidence>
<name>A0A250XKG5_9CHLO</name>
<proteinExistence type="predicted"/>
<reference evidence="1 2" key="1">
    <citation type="submission" date="2017-08" db="EMBL/GenBank/DDBJ databases">
        <title>Acidophilic green algal genome provides insights into adaptation to an acidic environment.</title>
        <authorList>
            <person name="Hirooka S."/>
            <person name="Hirose Y."/>
            <person name="Kanesaki Y."/>
            <person name="Higuchi S."/>
            <person name="Fujiwara T."/>
            <person name="Onuma R."/>
            <person name="Era A."/>
            <person name="Ohbayashi R."/>
            <person name="Uzuka A."/>
            <person name="Nozaki H."/>
            <person name="Yoshikawa H."/>
            <person name="Miyagishima S.Y."/>
        </authorList>
    </citation>
    <scope>NUCLEOTIDE SEQUENCE [LARGE SCALE GENOMIC DNA]</scope>
    <source>
        <strain evidence="1 2">NIES-2499</strain>
    </source>
</reference>
<keyword evidence="2" id="KW-1185">Reference proteome</keyword>
<organism evidence="1 2">
    <name type="scientific">Chlamydomonas eustigma</name>
    <dbReference type="NCBI Taxonomy" id="1157962"/>
    <lineage>
        <taxon>Eukaryota</taxon>
        <taxon>Viridiplantae</taxon>
        <taxon>Chlorophyta</taxon>
        <taxon>core chlorophytes</taxon>
        <taxon>Chlorophyceae</taxon>
        <taxon>CS clade</taxon>
        <taxon>Chlamydomonadales</taxon>
        <taxon>Chlamydomonadaceae</taxon>
        <taxon>Chlamydomonas</taxon>
    </lineage>
</organism>